<name>A0AAW1IZQ0_POPJA</name>
<gene>
    <name evidence="1" type="ORF">QE152_g32346</name>
</gene>
<reference evidence="1 2" key="1">
    <citation type="journal article" date="2024" name="BMC Genomics">
        <title>De novo assembly and annotation of Popillia japonica's genome with initial clues to its potential as an invasive pest.</title>
        <authorList>
            <person name="Cucini C."/>
            <person name="Boschi S."/>
            <person name="Funari R."/>
            <person name="Cardaioli E."/>
            <person name="Iannotti N."/>
            <person name="Marturano G."/>
            <person name="Paoli F."/>
            <person name="Bruttini M."/>
            <person name="Carapelli A."/>
            <person name="Frati F."/>
            <person name="Nardi F."/>
        </authorList>
    </citation>
    <scope>NUCLEOTIDE SEQUENCE [LARGE SCALE GENOMIC DNA]</scope>
    <source>
        <strain evidence="1">DMR45628</strain>
    </source>
</reference>
<keyword evidence="2" id="KW-1185">Reference proteome</keyword>
<organism evidence="1 2">
    <name type="scientific">Popillia japonica</name>
    <name type="common">Japanese beetle</name>
    <dbReference type="NCBI Taxonomy" id="7064"/>
    <lineage>
        <taxon>Eukaryota</taxon>
        <taxon>Metazoa</taxon>
        <taxon>Ecdysozoa</taxon>
        <taxon>Arthropoda</taxon>
        <taxon>Hexapoda</taxon>
        <taxon>Insecta</taxon>
        <taxon>Pterygota</taxon>
        <taxon>Neoptera</taxon>
        <taxon>Endopterygota</taxon>
        <taxon>Coleoptera</taxon>
        <taxon>Polyphaga</taxon>
        <taxon>Scarabaeiformia</taxon>
        <taxon>Scarabaeidae</taxon>
        <taxon>Rutelinae</taxon>
        <taxon>Popillia</taxon>
    </lineage>
</organism>
<dbReference type="AlphaFoldDB" id="A0AAW1IZQ0"/>
<sequence>MVLHLAKTISVFPIREFVSRDLTADSTKILTKSKKADSVFPIREFVSRDLTADSTKILTKSKKADIIMLAYFSGGIGESAPEDLPKYFITSCFSKILAAMKISGDTSDEVIIDIVEPDLDEATARDTEAVVSQPASTDQAAKDQDEELLLLYLLPTYKLLPASEKQKMLYKCFCIMQNRYRDGTNAASTSSSSINNEKFLHYAEPIQGWYKCCKHVFIFHQ</sequence>
<accession>A0AAW1IZQ0</accession>
<dbReference type="Proteomes" id="UP001458880">
    <property type="component" value="Unassembled WGS sequence"/>
</dbReference>
<evidence type="ECO:0000313" key="1">
    <source>
        <dbReference type="EMBL" id="KAK9695796.1"/>
    </source>
</evidence>
<protein>
    <submittedName>
        <fullName evidence="1">Uncharacterized protein</fullName>
    </submittedName>
</protein>
<dbReference type="EMBL" id="JASPKY010000470">
    <property type="protein sequence ID" value="KAK9695796.1"/>
    <property type="molecule type" value="Genomic_DNA"/>
</dbReference>
<evidence type="ECO:0000313" key="2">
    <source>
        <dbReference type="Proteomes" id="UP001458880"/>
    </source>
</evidence>
<proteinExistence type="predicted"/>
<comment type="caution">
    <text evidence="1">The sequence shown here is derived from an EMBL/GenBank/DDBJ whole genome shotgun (WGS) entry which is preliminary data.</text>
</comment>